<dbReference type="OrthoDB" id="1645289at2759"/>
<dbReference type="Proteomes" id="UP000257109">
    <property type="component" value="Unassembled WGS sequence"/>
</dbReference>
<accession>A0A371GIL9</accession>
<name>A0A371GIL9_MUCPR</name>
<reference evidence="2" key="1">
    <citation type="submission" date="2018-05" db="EMBL/GenBank/DDBJ databases">
        <title>Draft genome of Mucuna pruriens seed.</title>
        <authorList>
            <person name="Nnadi N.E."/>
            <person name="Vos R."/>
            <person name="Hasami M.H."/>
            <person name="Devisetty U.K."/>
            <person name="Aguiy J.C."/>
        </authorList>
    </citation>
    <scope>NUCLEOTIDE SEQUENCE [LARGE SCALE GENOMIC DNA]</scope>
    <source>
        <strain evidence="2">JCA_2017</strain>
    </source>
</reference>
<feature type="transmembrane region" description="Helical" evidence="1">
    <location>
        <begin position="89"/>
        <end position="105"/>
    </location>
</feature>
<keyword evidence="1" id="KW-0472">Membrane</keyword>
<dbReference type="AlphaFoldDB" id="A0A371GIL9"/>
<protein>
    <submittedName>
        <fullName evidence="2">Uncharacterized protein</fullName>
    </submittedName>
</protein>
<feature type="transmembrane region" description="Helical" evidence="1">
    <location>
        <begin position="31"/>
        <end position="53"/>
    </location>
</feature>
<keyword evidence="1" id="KW-1133">Transmembrane helix</keyword>
<evidence type="ECO:0000256" key="1">
    <source>
        <dbReference type="SAM" id="Phobius"/>
    </source>
</evidence>
<sequence length="113" mass="13072">MIIGKDKLRIVGLKKTLEKSFIIKDECMGSLMYGIVCTRLGIAYVIGVVNIFLSNIGNDYWNVVKWILPYLRGFDKKCLYLDVNMSKTLYSIHALNTLTFGIIGYEKRWIKRN</sequence>
<evidence type="ECO:0000313" key="2">
    <source>
        <dbReference type="EMBL" id="RDX90384.1"/>
    </source>
</evidence>
<proteinExistence type="predicted"/>
<feature type="non-terminal residue" evidence="2">
    <location>
        <position position="1"/>
    </location>
</feature>
<comment type="caution">
    <text evidence="2">The sequence shown here is derived from an EMBL/GenBank/DDBJ whole genome shotgun (WGS) entry which is preliminary data.</text>
</comment>
<dbReference type="EMBL" id="QJKJ01005410">
    <property type="protein sequence ID" value="RDX90384.1"/>
    <property type="molecule type" value="Genomic_DNA"/>
</dbReference>
<keyword evidence="1" id="KW-0812">Transmembrane</keyword>
<keyword evidence="3" id="KW-1185">Reference proteome</keyword>
<organism evidence="2 3">
    <name type="scientific">Mucuna pruriens</name>
    <name type="common">Velvet bean</name>
    <name type="synonym">Dolichos pruriens</name>
    <dbReference type="NCBI Taxonomy" id="157652"/>
    <lineage>
        <taxon>Eukaryota</taxon>
        <taxon>Viridiplantae</taxon>
        <taxon>Streptophyta</taxon>
        <taxon>Embryophyta</taxon>
        <taxon>Tracheophyta</taxon>
        <taxon>Spermatophyta</taxon>
        <taxon>Magnoliopsida</taxon>
        <taxon>eudicotyledons</taxon>
        <taxon>Gunneridae</taxon>
        <taxon>Pentapetalae</taxon>
        <taxon>rosids</taxon>
        <taxon>fabids</taxon>
        <taxon>Fabales</taxon>
        <taxon>Fabaceae</taxon>
        <taxon>Papilionoideae</taxon>
        <taxon>50 kb inversion clade</taxon>
        <taxon>NPAAA clade</taxon>
        <taxon>indigoferoid/millettioid clade</taxon>
        <taxon>Phaseoleae</taxon>
        <taxon>Mucuna</taxon>
    </lineage>
</organism>
<evidence type="ECO:0000313" key="3">
    <source>
        <dbReference type="Proteomes" id="UP000257109"/>
    </source>
</evidence>
<gene>
    <name evidence="2" type="ORF">CR513_27758</name>
</gene>